<keyword evidence="1" id="KW-0812">Transmembrane</keyword>
<dbReference type="Pfam" id="PF03929">
    <property type="entry name" value="PepSY_TM"/>
    <property type="match status" value="1"/>
</dbReference>
<comment type="caution">
    <text evidence="2">The sequence shown here is derived from an EMBL/GenBank/DDBJ whole genome shotgun (WGS) entry which is preliminary data.</text>
</comment>
<gene>
    <name evidence="2" type="ORF">CK503_06550</name>
</gene>
<feature type="transmembrane region" description="Helical" evidence="1">
    <location>
        <begin position="140"/>
        <end position="160"/>
    </location>
</feature>
<dbReference type="PANTHER" id="PTHR34219">
    <property type="entry name" value="IRON-REGULATED INNER MEMBRANE PROTEIN-RELATED"/>
    <property type="match status" value="1"/>
</dbReference>
<feature type="transmembrane region" description="Helical" evidence="1">
    <location>
        <begin position="326"/>
        <end position="350"/>
    </location>
</feature>
<evidence type="ECO:0008006" key="4">
    <source>
        <dbReference type="Google" id="ProtNLM"/>
    </source>
</evidence>
<dbReference type="PANTHER" id="PTHR34219:SF8">
    <property type="entry name" value="PEPSY DOMAIN-CONTAINING PROTEIN"/>
    <property type="match status" value="1"/>
</dbReference>
<keyword evidence="1" id="KW-1133">Transmembrane helix</keyword>
<evidence type="ECO:0000313" key="3">
    <source>
        <dbReference type="Proteomes" id="UP000218831"/>
    </source>
</evidence>
<keyword evidence="1" id="KW-0472">Membrane</keyword>
<reference evidence="2 3" key="1">
    <citation type="submission" date="2017-08" db="EMBL/GenBank/DDBJ databases">
        <title>Aliifodinibius alkalisoli sp. nov., isolated from saline alkaline soil.</title>
        <authorList>
            <person name="Liu D."/>
            <person name="Zhang G."/>
        </authorList>
    </citation>
    <scope>NUCLEOTIDE SEQUENCE [LARGE SCALE GENOMIC DNA]</scope>
    <source>
        <strain evidence="2 3">WN023</strain>
    </source>
</reference>
<dbReference type="RefSeq" id="WP_095605994.1">
    <property type="nucleotide sequence ID" value="NZ_NSKE01000004.1"/>
</dbReference>
<dbReference type="InterPro" id="IPR005625">
    <property type="entry name" value="PepSY-ass_TM"/>
</dbReference>
<feature type="transmembrane region" description="Helical" evidence="1">
    <location>
        <begin position="190"/>
        <end position="213"/>
    </location>
</feature>
<keyword evidence="3" id="KW-1185">Reference proteome</keyword>
<protein>
    <recommendedName>
        <fullName evidence="4">PepSY domain-containing protein</fullName>
    </recommendedName>
</protein>
<dbReference type="OrthoDB" id="111691at2"/>
<proteinExistence type="predicted"/>
<name>A0A2A2GC63_9BACT</name>
<dbReference type="AlphaFoldDB" id="A0A2A2GC63"/>
<organism evidence="2 3">
    <name type="scientific">Fodinibius salipaludis</name>
    <dbReference type="NCBI Taxonomy" id="2032627"/>
    <lineage>
        <taxon>Bacteria</taxon>
        <taxon>Pseudomonadati</taxon>
        <taxon>Balneolota</taxon>
        <taxon>Balneolia</taxon>
        <taxon>Balneolales</taxon>
        <taxon>Balneolaceae</taxon>
        <taxon>Fodinibius</taxon>
    </lineage>
</organism>
<accession>A0A2A2GC63</accession>
<feature type="transmembrane region" description="Helical" evidence="1">
    <location>
        <begin position="14"/>
        <end position="35"/>
    </location>
</feature>
<evidence type="ECO:0000313" key="2">
    <source>
        <dbReference type="EMBL" id="PAU94453.1"/>
    </source>
</evidence>
<dbReference type="Proteomes" id="UP000218831">
    <property type="component" value="Unassembled WGS sequence"/>
</dbReference>
<dbReference type="EMBL" id="NSKE01000004">
    <property type="protein sequence ID" value="PAU94453.1"/>
    <property type="molecule type" value="Genomic_DNA"/>
</dbReference>
<evidence type="ECO:0000256" key="1">
    <source>
        <dbReference type="SAM" id="Phobius"/>
    </source>
</evidence>
<sequence length="379" mass="43493">MEISKKKILGIHKWFGLIAGLFVLVMAVSGSLLVFDDEIEHYIHRDVIHLDRAEGSVNIDAAYQSIQQKYPDWSVRISHIPKTPNRAIEAQVRRPDEGRRILYVNPTNGTILRDLHGNETYSYWLLNLHYKLHAGFAGELVLFLAGICFLGSLITGFLFYRKSIWRVLTFKIRPRFRNLKSGSSELHRTVGVWALLLNFVMVLTGIFLSLIVVGTNTYHFIKGEENQDPNPPSINVSINNLLEKSRSNVAGFTPTYIEMPTEEEDAITIFGRMNTDWSIHYEFSNHIEYNPQTGAETEQFLIREKHWSYNILSVAYPLHFGNWGGIFIKLLYCIAGLAPPILSITGFIIWQQRRKRRKELAQFNAHSTSTCSNQVEVTH</sequence>